<dbReference type="Proteomes" id="UP000030699">
    <property type="component" value="Unassembled WGS sequence"/>
</dbReference>
<reference evidence="1 2" key="2">
    <citation type="submission" date="2013-02" db="EMBL/GenBank/DDBJ databases">
        <title>The Genome Sequence of Plasmodium falciparum MaliPS096_E11.</title>
        <authorList>
            <consortium name="The Broad Institute Genome Sequencing Platform"/>
            <consortium name="The Broad Institute Genome Sequencing Center for Infectious Disease"/>
            <person name="Neafsey D."/>
            <person name="Cheeseman I."/>
            <person name="Volkman S."/>
            <person name="Adams J."/>
            <person name="Walker B."/>
            <person name="Young S.K."/>
            <person name="Zeng Q."/>
            <person name="Gargeya S."/>
            <person name="Fitzgerald M."/>
            <person name="Haas B."/>
            <person name="Abouelleil A."/>
            <person name="Alvarado L."/>
            <person name="Arachchi H.M."/>
            <person name="Berlin A.M."/>
            <person name="Chapman S.B."/>
            <person name="Dewar J."/>
            <person name="Goldberg J."/>
            <person name="Griggs A."/>
            <person name="Gujja S."/>
            <person name="Hansen M."/>
            <person name="Howarth C."/>
            <person name="Imamovic A."/>
            <person name="Larimer J."/>
            <person name="McCowan C."/>
            <person name="Murphy C."/>
            <person name="Neiman D."/>
            <person name="Pearson M."/>
            <person name="Priest M."/>
            <person name="Roberts A."/>
            <person name="Saif S."/>
            <person name="Shea T."/>
            <person name="Sisk P."/>
            <person name="Sykes S."/>
            <person name="Wortman J."/>
            <person name="Nusbaum C."/>
            <person name="Birren B."/>
        </authorList>
    </citation>
    <scope>NUCLEOTIDE SEQUENCE [LARGE SCALE GENOMIC DNA]</scope>
    <source>
        <strain evidence="1 2">MaliPS096_E11</strain>
    </source>
</reference>
<sequence length="395" mass="48142">MNNLYKQLLSNDIINSIYIIRCLIKNDVDLIKNKNKNIYNLKNNINDGFHSNNRYNNNIYVIYFNLLYIYNFYSTKNYDISLINFSRDNNDNNKTLLSFISEKESEKKKKKNNTTCHMDKSEHHKIKKKLHSPHISDQHNDDDNNIIKMDDIFFEEQDNIIKTRELNIHGSCILLNSLSYLLTHVYFYNEKYYKIIYYLLLYNFKYVFKKLKLKYSIYDLIYNLKDIHNEKQTKYIVQDIIDSASLRQLYMSILMLYYLYPLHVCTNNTYNNIIHKYPLFLLQYIYFFLKYSPIISFEKYRSIYNSLNNIKFIYYNNDYSQKKKKKMNHEKNIYHKHDDIKRPNISTIELNVYNIILNILRKKNILQHFNLSTTFNVYMYSVDILIKSKKKKQKK</sequence>
<evidence type="ECO:0000313" key="1">
    <source>
        <dbReference type="EMBL" id="ETW50620.1"/>
    </source>
</evidence>
<proteinExistence type="predicted"/>
<name>A0A024WV65_PLAFA</name>
<accession>A0A024WV65</accession>
<evidence type="ECO:0000313" key="2">
    <source>
        <dbReference type="Proteomes" id="UP000030699"/>
    </source>
</evidence>
<organism evidence="1 2">
    <name type="scientific">Plasmodium falciparum MaliPS096_E11</name>
    <dbReference type="NCBI Taxonomy" id="1036727"/>
    <lineage>
        <taxon>Eukaryota</taxon>
        <taxon>Sar</taxon>
        <taxon>Alveolata</taxon>
        <taxon>Apicomplexa</taxon>
        <taxon>Aconoidasida</taxon>
        <taxon>Haemosporida</taxon>
        <taxon>Plasmodiidae</taxon>
        <taxon>Plasmodium</taxon>
        <taxon>Plasmodium (Laverania)</taxon>
    </lineage>
</organism>
<reference evidence="1 2" key="1">
    <citation type="submission" date="2013-02" db="EMBL/GenBank/DDBJ databases">
        <title>The Genome Annotation of Plasmodium falciparum MaliPS096_E11.</title>
        <authorList>
            <consortium name="The Broad Institute Genome Sequencing Platform"/>
            <consortium name="The Broad Institute Genome Sequencing Center for Infectious Disease"/>
            <person name="Neafsey D."/>
            <person name="Hoffman S."/>
            <person name="Volkman S."/>
            <person name="Rosenthal P."/>
            <person name="Walker B."/>
            <person name="Young S.K."/>
            <person name="Zeng Q."/>
            <person name="Gargeya S."/>
            <person name="Fitzgerald M."/>
            <person name="Haas B."/>
            <person name="Abouelleil A."/>
            <person name="Allen A.W."/>
            <person name="Alvarado L."/>
            <person name="Arachchi H.M."/>
            <person name="Berlin A.M."/>
            <person name="Chapman S.B."/>
            <person name="Gainer-Dewar J."/>
            <person name="Goldberg J."/>
            <person name="Griggs A."/>
            <person name="Gujja S."/>
            <person name="Hansen M."/>
            <person name="Howarth C."/>
            <person name="Imamovic A."/>
            <person name="Ireland A."/>
            <person name="Larimer J."/>
            <person name="McCowan C."/>
            <person name="Murphy C."/>
            <person name="Pearson M."/>
            <person name="Poon T.W."/>
            <person name="Priest M."/>
            <person name="Roberts A."/>
            <person name="Saif S."/>
            <person name="Shea T."/>
            <person name="Sisk P."/>
            <person name="Sykes S."/>
            <person name="Wortman J."/>
            <person name="Nusbaum C."/>
            <person name="Birren B."/>
        </authorList>
    </citation>
    <scope>NUCLEOTIDE SEQUENCE [LARGE SCALE GENOMIC DNA]</scope>
    <source>
        <strain evidence="1 2">MaliPS096_E11</strain>
    </source>
</reference>
<dbReference type="EMBL" id="KI925517">
    <property type="protein sequence ID" value="ETW50620.1"/>
    <property type="molecule type" value="Genomic_DNA"/>
</dbReference>
<gene>
    <name evidence="1" type="ORF">PFMALIP_01348</name>
</gene>
<protein>
    <submittedName>
        <fullName evidence="1">Uncharacterized protein</fullName>
    </submittedName>
</protein>
<dbReference type="AlphaFoldDB" id="A0A024WV65"/>